<dbReference type="InterPro" id="IPR023434">
    <property type="entry name" value="Arginosuc_synth_type_1_subfam"/>
</dbReference>
<dbReference type="GO" id="GO:0005524">
    <property type="term" value="F:ATP binding"/>
    <property type="evidence" value="ECO:0007669"/>
    <property type="project" value="UniProtKB-UniRule"/>
</dbReference>
<dbReference type="Proteomes" id="UP000291613">
    <property type="component" value="Unassembled WGS sequence"/>
</dbReference>
<proteinExistence type="inferred from homology"/>
<dbReference type="FunFam" id="3.90.1260.10:FF:000007">
    <property type="entry name" value="Argininosuccinate synthase"/>
    <property type="match status" value="1"/>
</dbReference>
<dbReference type="InterPro" id="IPR014729">
    <property type="entry name" value="Rossmann-like_a/b/a_fold"/>
</dbReference>
<feature type="domain" description="Arginosuccinate synthase C-terminal" evidence="11">
    <location>
        <begin position="183"/>
        <end position="400"/>
    </location>
</feature>
<dbReference type="UniPathway" id="UPA00068">
    <property type="reaction ID" value="UER00113"/>
</dbReference>
<feature type="binding site" evidence="9">
    <location>
        <position position="98"/>
    </location>
    <ligand>
        <name>L-citrulline</name>
        <dbReference type="ChEBI" id="CHEBI:57743"/>
    </ligand>
</feature>
<keyword evidence="7 9" id="KW-0547">Nucleotide-binding</keyword>
<evidence type="ECO:0000256" key="4">
    <source>
        <dbReference type="ARBA" id="ARBA00022571"/>
    </source>
</evidence>
<feature type="binding site" evidence="9">
    <location>
        <position position="193"/>
    </location>
    <ligand>
        <name>L-citrulline</name>
        <dbReference type="ChEBI" id="CHEBI:57743"/>
    </ligand>
</feature>
<dbReference type="InterPro" id="IPR024074">
    <property type="entry name" value="AS_cat/multimer_dom_body"/>
</dbReference>
<evidence type="ECO:0000313" key="12">
    <source>
        <dbReference type="EMBL" id="TBN48315.1"/>
    </source>
</evidence>
<dbReference type="AlphaFoldDB" id="A0A4V2JDE6"/>
<dbReference type="InterPro" id="IPR048268">
    <property type="entry name" value="Arginosuc_syn_C"/>
</dbReference>
<dbReference type="EMBL" id="SIUB01000008">
    <property type="protein sequence ID" value="TBN48315.1"/>
    <property type="molecule type" value="Genomic_DNA"/>
</dbReference>
<feature type="binding site" evidence="9">
    <location>
        <position position="133"/>
    </location>
    <ligand>
        <name>L-citrulline</name>
        <dbReference type="ChEBI" id="CHEBI:57743"/>
    </ligand>
</feature>
<evidence type="ECO:0000259" key="10">
    <source>
        <dbReference type="Pfam" id="PF00764"/>
    </source>
</evidence>
<keyword evidence="4 9" id="KW-0055">Arginine biosynthesis</keyword>
<comment type="pathway">
    <text evidence="1 9">Amino-acid biosynthesis; L-arginine biosynthesis; L-arginine from L-ornithine and carbamoyl phosphate: step 2/3.</text>
</comment>
<name>A0A4V2JDE6_9HYPH</name>
<dbReference type="InterPro" id="IPR001518">
    <property type="entry name" value="Arginosuc_synth"/>
</dbReference>
<dbReference type="SUPFAM" id="SSF52402">
    <property type="entry name" value="Adenine nucleotide alpha hydrolases-like"/>
    <property type="match status" value="1"/>
</dbReference>
<feature type="binding site" evidence="9">
    <location>
        <position position="130"/>
    </location>
    <ligand>
        <name>L-aspartate</name>
        <dbReference type="ChEBI" id="CHEBI:29991"/>
    </ligand>
</feature>
<evidence type="ECO:0000313" key="13">
    <source>
        <dbReference type="Proteomes" id="UP000291613"/>
    </source>
</evidence>
<organism evidence="12 13">
    <name type="scientific">Hansschlegelia quercus</name>
    <dbReference type="NCBI Taxonomy" id="2528245"/>
    <lineage>
        <taxon>Bacteria</taxon>
        <taxon>Pseudomonadati</taxon>
        <taxon>Pseudomonadota</taxon>
        <taxon>Alphaproteobacteria</taxon>
        <taxon>Hyphomicrobiales</taxon>
        <taxon>Methylopilaceae</taxon>
        <taxon>Hansschlegelia</taxon>
    </lineage>
</organism>
<dbReference type="NCBIfam" id="TIGR00032">
    <property type="entry name" value="argG"/>
    <property type="match status" value="1"/>
</dbReference>
<keyword evidence="8 9" id="KW-0067">ATP-binding</keyword>
<dbReference type="FunFam" id="3.40.50.620:FF:000019">
    <property type="entry name" value="Argininosuccinate synthase"/>
    <property type="match status" value="1"/>
</dbReference>
<evidence type="ECO:0000256" key="8">
    <source>
        <dbReference type="ARBA" id="ARBA00022840"/>
    </source>
</evidence>
<evidence type="ECO:0000256" key="2">
    <source>
        <dbReference type="ARBA" id="ARBA00011881"/>
    </source>
</evidence>
<comment type="catalytic activity">
    <reaction evidence="9">
        <text>L-citrulline + L-aspartate + ATP = 2-(N(omega)-L-arginino)succinate + AMP + diphosphate + H(+)</text>
        <dbReference type="Rhea" id="RHEA:10932"/>
        <dbReference type="ChEBI" id="CHEBI:15378"/>
        <dbReference type="ChEBI" id="CHEBI:29991"/>
        <dbReference type="ChEBI" id="CHEBI:30616"/>
        <dbReference type="ChEBI" id="CHEBI:33019"/>
        <dbReference type="ChEBI" id="CHEBI:57472"/>
        <dbReference type="ChEBI" id="CHEBI:57743"/>
        <dbReference type="ChEBI" id="CHEBI:456215"/>
        <dbReference type="EC" id="6.3.4.5"/>
    </reaction>
</comment>
<dbReference type="PANTHER" id="PTHR11587">
    <property type="entry name" value="ARGININOSUCCINATE SYNTHASE"/>
    <property type="match status" value="1"/>
</dbReference>
<feature type="binding site" evidence="9">
    <location>
        <position position="281"/>
    </location>
    <ligand>
        <name>L-citrulline</name>
        <dbReference type="ChEBI" id="CHEBI:57743"/>
    </ligand>
</feature>
<dbReference type="OrthoDB" id="9801641at2"/>
<gene>
    <name evidence="9" type="primary">argG</name>
    <name evidence="12" type="ORF">EYR15_14685</name>
</gene>
<reference evidence="12 13" key="1">
    <citation type="submission" date="2019-02" db="EMBL/GenBank/DDBJ databases">
        <title>Hansschlegelia quercus sp. nov., a novel methylotrophic bacterium from buds of oak (Quercus robur L.).</title>
        <authorList>
            <person name="Agafonova N.V."/>
            <person name="Kaparullina E.N."/>
            <person name="Grouzdev D.S."/>
            <person name="Doronina N.V."/>
        </authorList>
    </citation>
    <scope>NUCLEOTIDE SEQUENCE [LARGE SCALE GENOMIC DNA]</scope>
    <source>
        <strain evidence="12 13">Dub</strain>
    </source>
</reference>
<evidence type="ECO:0000256" key="7">
    <source>
        <dbReference type="ARBA" id="ARBA00022741"/>
    </source>
</evidence>
<feature type="binding site" evidence="9">
    <location>
        <position position="40"/>
    </location>
    <ligand>
        <name>ATP</name>
        <dbReference type="ChEBI" id="CHEBI:30616"/>
    </ligand>
</feature>
<comment type="subcellular location">
    <subcellularLocation>
        <location evidence="9">Cytoplasm</location>
    </subcellularLocation>
</comment>
<dbReference type="Gene3D" id="3.90.1260.10">
    <property type="entry name" value="Argininosuccinate synthetase, chain A, domain 2"/>
    <property type="match status" value="1"/>
</dbReference>
<feature type="binding site" evidence="9">
    <location>
        <position position="125"/>
    </location>
    <ligand>
        <name>L-aspartate</name>
        <dbReference type="ChEBI" id="CHEBI:29991"/>
    </ligand>
</feature>
<keyword evidence="6 9" id="KW-0028">Amino-acid biosynthesis</keyword>
<dbReference type="Gene3D" id="3.40.50.620">
    <property type="entry name" value="HUPs"/>
    <property type="match status" value="1"/>
</dbReference>
<dbReference type="InterPro" id="IPR018223">
    <property type="entry name" value="Arginosuc_synth_CS"/>
</dbReference>
<evidence type="ECO:0000259" key="11">
    <source>
        <dbReference type="Pfam" id="PF20979"/>
    </source>
</evidence>
<dbReference type="PROSITE" id="PS00565">
    <property type="entry name" value="ARGININOSUCCIN_SYN_2"/>
    <property type="match status" value="1"/>
</dbReference>
<feature type="binding site" evidence="9">
    <location>
        <position position="93"/>
    </location>
    <ligand>
        <name>L-citrulline</name>
        <dbReference type="ChEBI" id="CHEBI:57743"/>
    </ligand>
</feature>
<evidence type="ECO:0000256" key="1">
    <source>
        <dbReference type="ARBA" id="ARBA00004967"/>
    </source>
</evidence>
<feature type="binding site" evidence="9">
    <location>
        <position position="129"/>
    </location>
    <ligand>
        <name>L-citrulline</name>
        <dbReference type="ChEBI" id="CHEBI:57743"/>
    </ligand>
</feature>
<dbReference type="InterPro" id="IPR048267">
    <property type="entry name" value="Arginosuc_syn_N"/>
</dbReference>
<feature type="binding site" evidence="9">
    <location>
        <begin position="13"/>
        <end position="21"/>
    </location>
    <ligand>
        <name>ATP</name>
        <dbReference type="ChEBI" id="CHEBI:30616"/>
    </ligand>
</feature>
<feature type="domain" description="Arginosuccinate synthase-like N-terminal" evidence="10">
    <location>
        <begin position="9"/>
        <end position="172"/>
    </location>
</feature>
<keyword evidence="13" id="KW-1185">Reference proteome</keyword>
<keyword evidence="5 9" id="KW-0436">Ligase</keyword>
<accession>A0A4V2JDE6</accession>
<evidence type="ECO:0000256" key="5">
    <source>
        <dbReference type="ARBA" id="ARBA00022598"/>
    </source>
</evidence>
<dbReference type="GO" id="GO:0000053">
    <property type="term" value="P:argininosuccinate metabolic process"/>
    <property type="evidence" value="ECO:0007669"/>
    <property type="project" value="TreeGrafter"/>
</dbReference>
<protein>
    <recommendedName>
        <fullName evidence="3 9">Argininosuccinate synthase</fullName>
        <ecNumber evidence="3 9">6.3.4.5</ecNumber>
    </recommendedName>
    <alternativeName>
        <fullName evidence="9">Citrulline--aspartate ligase</fullName>
    </alternativeName>
</protein>
<evidence type="ECO:0000256" key="9">
    <source>
        <dbReference type="HAMAP-Rule" id="MF_00005"/>
    </source>
</evidence>
<dbReference type="HAMAP" id="MF_00005">
    <property type="entry name" value="Arg_succ_synth_type1"/>
    <property type="match status" value="1"/>
</dbReference>
<dbReference type="NCBIfam" id="NF001770">
    <property type="entry name" value="PRK00509.1"/>
    <property type="match status" value="1"/>
</dbReference>
<dbReference type="PANTHER" id="PTHR11587:SF2">
    <property type="entry name" value="ARGININOSUCCINATE SYNTHASE"/>
    <property type="match status" value="1"/>
</dbReference>
<dbReference type="EC" id="6.3.4.5" evidence="3 9"/>
<dbReference type="PROSITE" id="PS00564">
    <property type="entry name" value="ARGININOSUCCIN_SYN_1"/>
    <property type="match status" value="1"/>
</dbReference>
<sequence length="410" mass="45587">MTEQKSPKKVVLAYSGGLDTSVILKWLQTTYRCEVVTFTADLGQGEELEPARKKAELLGVKPDNIFVDDLREEFVRDFVFPMFRANAVYEGQYLLGTSIARPLIAKRQIEILRATGADAVCHGATGKGNDQVRFELAYYALEPDVTVIAPWREWDLTSRTKLIEFAEMHQIPISKDKRGEAPFSVDANLLHSSSEGKVLEDPSLAAPEDVHMRTIAPEDAPDTPTLMSIDFEKGDAVAIDGEAMSPATILTRLNELGRANGIGRLDLVENRFVGMKSRGVYETPGGTILLAAHRAIESITLDRGAAHLKDELMPRYAELIYNGFWFAPEREMLQAAIDFSQSEVSGRVRLKLYKGNVIVVGRESPNSLYDQELVTFEDGAVAYDHRDAAGFIKLNALRLRTLGARRRRNG</sequence>
<dbReference type="GO" id="GO:0004055">
    <property type="term" value="F:argininosuccinate synthase activity"/>
    <property type="evidence" value="ECO:0007669"/>
    <property type="project" value="UniProtKB-UniRule"/>
</dbReference>
<dbReference type="GO" id="GO:0006526">
    <property type="term" value="P:L-arginine biosynthetic process"/>
    <property type="evidence" value="ECO:0007669"/>
    <property type="project" value="UniProtKB-UniRule"/>
</dbReference>
<feature type="binding site" evidence="9">
    <location>
        <position position="184"/>
    </location>
    <ligand>
        <name>L-citrulline</name>
        <dbReference type="ChEBI" id="CHEBI:57743"/>
    </ligand>
</feature>
<evidence type="ECO:0000256" key="3">
    <source>
        <dbReference type="ARBA" id="ARBA00012286"/>
    </source>
</evidence>
<comment type="similarity">
    <text evidence="9">Belongs to the argininosuccinate synthase family. Type 1 subfamily.</text>
</comment>
<feature type="binding site" evidence="9">
    <location>
        <position position="129"/>
    </location>
    <ligand>
        <name>L-aspartate</name>
        <dbReference type="ChEBI" id="CHEBI:29991"/>
    </ligand>
</feature>
<feature type="binding site" evidence="9">
    <location>
        <position position="123"/>
    </location>
    <ligand>
        <name>ATP</name>
        <dbReference type="ChEBI" id="CHEBI:30616"/>
    </ligand>
</feature>
<dbReference type="RefSeq" id="WP_131004320.1">
    <property type="nucleotide sequence ID" value="NZ_JBHSZR010000011.1"/>
</dbReference>
<evidence type="ECO:0000256" key="6">
    <source>
        <dbReference type="ARBA" id="ARBA00022605"/>
    </source>
</evidence>
<comment type="caution">
    <text evidence="12">The sequence shown here is derived from an EMBL/GenBank/DDBJ whole genome shotgun (WGS) entry which is preliminary data.</text>
</comment>
<dbReference type="Pfam" id="PF00764">
    <property type="entry name" value="Arginosuc_synth"/>
    <property type="match status" value="1"/>
</dbReference>
<comment type="subunit">
    <text evidence="2 9">Homotetramer.</text>
</comment>
<dbReference type="GO" id="GO:0000050">
    <property type="term" value="P:urea cycle"/>
    <property type="evidence" value="ECO:0007669"/>
    <property type="project" value="TreeGrafter"/>
</dbReference>
<dbReference type="Gene3D" id="1.20.5.470">
    <property type="entry name" value="Single helix bin"/>
    <property type="match status" value="1"/>
</dbReference>
<dbReference type="CDD" id="cd01999">
    <property type="entry name" value="ASS"/>
    <property type="match status" value="1"/>
</dbReference>
<dbReference type="GO" id="GO:0005737">
    <property type="term" value="C:cytoplasm"/>
    <property type="evidence" value="ECO:0007669"/>
    <property type="project" value="UniProtKB-SubCell"/>
</dbReference>
<keyword evidence="9" id="KW-0963">Cytoplasm</keyword>
<feature type="binding site" evidence="9">
    <location>
        <position position="269"/>
    </location>
    <ligand>
        <name>L-citrulline</name>
        <dbReference type="ChEBI" id="CHEBI:57743"/>
    </ligand>
</feature>
<dbReference type="Pfam" id="PF20979">
    <property type="entry name" value="Arginosuc_syn_C"/>
    <property type="match status" value="1"/>
</dbReference>
<dbReference type="SUPFAM" id="SSF69864">
    <property type="entry name" value="Argininosuccinate synthetase, C-terminal domain"/>
    <property type="match status" value="1"/>
</dbReference>